<protein>
    <submittedName>
        <fullName evidence="2">Uncharacterized protein</fullName>
    </submittedName>
</protein>
<accession>A0A2U3DT76</accession>
<gene>
    <name evidence="2" type="ORF">PCL_07058</name>
</gene>
<proteinExistence type="predicted"/>
<evidence type="ECO:0000313" key="3">
    <source>
        <dbReference type="Proteomes" id="UP000245956"/>
    </source>
</evidence>
<evidence type="ECO:0000313" key="2">
    <source>
        <dbReference type="EMBL" id="PWI65457.1"/>
    </source>
</evidence>
<organism evidence="2 3">
    <name type="scientific">Purpureocillium lilacinum</name>
    <name type="common">Paecilomyces lilacinus</name>
    <dbReference type="NCBI Taxonomy" id="33203"/>
    <lineage>
        <taxon>Eukaryota</taxon>
        <taxon>Fungi</taxon>
        <taxon>Dikarya</taxon>
        <taxon>Ascomycota</taxon>
        <taxon>Pezizomycotina</taxon>
        <taxon>Sordariomycetes</taxon>
        <taxon>Hypocreomycetidae</taxon>
        <taxon>Hypocreales</taxon>
        <taxon>Ophiocordycipitaceae</taxon>
        <taxon>Purpureocillium</taxon>
    </lineage>
</organism>
<evidence type="ECO:0000256" key="1">
    <source>
        <dbReference type="SAM" id="MobiDB-lite"/>
    </source>
</evidence>
<name>A0A2U3DT76_PURLI</name>
<sequence length="168" mass="18338">MPESPVTFPSSTPRLSSRAPAPQQGAPHCMNRAGFARELCEQRLSEGPVPVPTPHVLAFLGMNGERNTMRSPRSLVHFEPARPSVIRPVGAQTTSNTGLQTHSSPLLYLTTTDLVKDPAHPKVRHDRTEGSSPTKHFIAGKSINQLTDIAMRLSIRDDNVGLDFRGDL</sequence>
<comment type="caution">
    <text evidence="2">The sequence shown here is derived from an EMBL/GenBank/DDBJ whole genome shotgun (WGS) entry which is preliminary data.</text>
</comment>
<dbReference type="EMBL" id="LCWV01000033">
    <property type="protein sequence ID" value="PWI65457.1"/>
    <property type="molecule type" value="Genomic_DNA"/>
</dbReference>
<dbReference type="Proteomes" id="UP000245956">
    <property type="component" value="Unassembled WGS sequence"/>
</dbReference>
<dbReference type="AlphaFoldDB" id="A0A2U3DT76"/>
<feature type="region of interest" description="Disordered" evidence="1">
    <location>
        <begin position="1"/>
        <end position="27"/>
    </location>
</feature>
<reference evidence="2 3" key="1">
    <citation type="journal article" date="2016" name="Front. Microbiol.">
        <title>Genome and transcriptome sequences reveal the specific parasitism of the nematophagous Purpureocillium lilacinum 36-1.</title>
        <authorList>
            <person name="Xie J."/>
            <person name="Li S."/>
            <person name="Mo C."/>
            <person name="Xiao X."/>
            <person name="Peng D."/>
            <person name="Wang G."/>
            <person name="Xiao Y."/>
        </authorList>
    </citation>
    <scope>NUCLEOTIDE SEQUENCE [LARGE SCALE GENOMIC DNA]</scope>
    <source>
        <strain evidence="2 3">36-1</strain>
    </source>
</reference>